<dbReference type="AlphaFoldDB" id="A0A4R0XTF1"/>
<sequence length="66" mass="7846">MIKSLKKYTYGFNGWFSLPELYIKTNDEDESWKFLSPGTSFNFGHKISSYEKPRELWQSISYFGGY</sequence>
<evidence type="ECO:0000313" key="1">
    <source>
        <dbReference type="EMBL" id="TCG11763.1"/>
    </source>
</evidence>
<name>A0A4R0XTF1_9MOLU</name>
<comment type="caution">
    <text evidence="1">The sequence shown here is derived from an EMBL/GenBank/DDBJ whole genome shotgun (WGS) entry which is preliminary data.</text>
</comment>
<dbReference type="EMBL" id="PSZO01000003">
    <property type="protein sequence ID" value="TCG11763.1"/>
    <property type="molecule type" value="Genomic_DNA"/>
</dbReference>
<protein>
    <submittedName>
        <fullName evidence="1">Uncharacterized protein</fullName>
    </submittedName>
</protein>
<organism evidence="1 2">
    <name type="scientific">Mycoplasma marinum</name>
    <dbReference type="NCBI Taxonomy" id="1937190"/>
    <lineage>
        <taxon>Bacteria</taxon>
        <taxon>Bacillati</taxon>
        <taxon>Mycoplasmatota</taxon>
        <taxon>Mollicutes</taxon>
        <taxon>Mycoplasmataceae</taxon>
        <taxon>Mycoplasma</taxon>
    </lineage>
</organism>
<gene>
    <name evidence="1" type="ORF">C4B24_01265</name>
</gene>
<reference evidence="1 2" key="1">
    <citation type="submission" date="2018-02" db="EMBL/GenBank/DDBJ databases">
        <title>Mycoplasma marinum and Mycoplasma todarodis sp. nov., moderately halophilic and psychrotolerant mycoplasmas isolated from cephalopods.</title>
        <authorList>
            <person name="Viver T."/>
        </authorList>
    </citation>
    <scope>NUCLEOTIDE SEQUENCE [LARGE SCALE GENOMIC DNA]</scope>
    <source>
        <strain evidence="1 2">PE</strain>
    </source>
</reference>
<keyword evidence="2" id="KW-1185">Reference proteome</keyword>
<dbReference type="Proteomes" id="UP000294192">
    <property type="component" value="Unassembled WGS sequence"/>
</dbReference>
<dbReference type="RefSeq" id="WP_131598572.1">
    <property type="nucleotide sequence ID" value="NZ_CBDBYK010000001.1"/>
</dbReference>
<evidence type="ECO:0000313" key="2">
    <source>
        <dbReference type="Proteomes" id="UP000294192"/>
    </source>
</evidence>
<proteinExistence type="predicted"/>
<dbReference type="OrthoDB" id="400006at2"/>
<accession>A0A4R0XTF1</accession>